<dbReference type="GO" id="GO:0005886">
    <property type="term" value="C:plasma membrane"/>
    <property type="evidence" value="ECO:0007669"/>
    <property type="project" value="UniProtKB-SubCell"/>
</dbReference>
<sequence length="525" mass="59949">MLVYENILFADKKEKAITAVLSVLCVFLYSITLMLIVWILGVFPNINIDQVIFTAMTPIDGTTGTIMLSFYIKVIAVPVLFSLITLILILKEKKAVLKLKNGKTFKLVPILCKHPVIYFSILIFFIGIYSQYKLEYIQYIYYIMQPSSTLYEKNYINPAKVKFTFPEKKRNLIILYMESMEITATSKEYGGLLKNNLIPELTELAENELSFSNGEKLGGVTQTAGATHSIASLVCLNMGIPLILQIPPIGSISPFEDYKINFSKFKINNFITGGYGLGDLLYDNGYNLVFSMASDKEFGCLGQFLENHKNFKVKTSYEYKQEGRLPEDYNVWWGFEDEKLYRFAREDITSLAKEDKPFAYIFFTADTHSPAGYKDEKCSDTYFEKIHNVYAGASKKAYDFIQWAKTQDFYKNTTIVIAGDHLYMGGDLYPITVKLEERHTYNVFINSAKTSNKNKNRLFATFDLFPTIVESMGIGFNAKGLGLGISLFSGEKTLLEKKGLKRLNAEIKRKSDFYEKYLMKKENGK</sequence>
<feature type="transmembrane region" description="Helical" evidence="6">
    <location>
        <begin position="66"/>
        <end position="90"/>
    </location>
</feature>
<dbReference type="Pfam" id="PF00884">
    <property type="entry name" value="Sulfatase"/>
    <property type="match status" value="1"/>
</dbReference>
<keyword evidence="2" id="KW-1003">Cell membrane</keyword>
<dbReference type="EMBL" id="CP061839">
    <property type="protein sequence ID" value="QOW60067.1"/>
    <property type="molecule type" value="Genomic_DNA"/>
</dbReference>
<evidence type="ECO:0000256" key="5">
    <source>
        <dbReference type="ARBA" id="ARBA00023136"/>
    </source>
</evidence>
<gene>
    <name evidence="8" type="ORF">IFE08_09445</name>
</gene>
<dbReference type="RefSeq" id="WP_194075678.1">
    <property type="nucleotide sequence ID" value="NZ_CP061839.1"/>
</dbReference>
<organism evidence="8 9">
    <name type="scientific">Treponema pedis</name>
    <dbReference type="NCBI Taxonomy" id="409322"/>
    <lineage>
        <taxon>Bacteria</taxon>
        <taxon>Pseudomonadati</taxon>
        <taxon>Spirochaetota</taxon>
        <taxon>Spirochaetia</taxon>
        <taxon>Spirochaetales</taxon>
        <taxon>Treponemataceae</taxon>
        <taxon>Treponema</taxon>
    </lineage>
</organism>
<proteinExistence type="predicted"/>
<comment type="subcellular location">
    <subcellularLocation>
        <location evidence="1">Cell membrane</location>
        <topology evidence="1">Multi-pass membrane protein</topology>
    </subcellularLocation>
</comment>
<evidence type="ECO:0000256" key="4">
    <source>
        <dbReference type="ARBA" id="ARBA00022989"/>
    </source>
</evidence>
<evidence type="ECO:0000256" key="6">
    <source>
        <dbReference type="SAM" id="Phobius"/>
    </source>
</evidence>
<evidence type="ECO:0000256" key="1">
    <source>
        <dbReference type="ARBA" id="ARBA00004651"/>
    </source>
</evidence>
<name>A0A7S7AVQ1_9SPIR</name>
<protein>
    <submittedName>
        <fullName evidence="8">LTA synthase family protein</fullName>
    </submittedName>
</protein>
<dbReference type="AlphaFoldDB" id="A0A7S7AVQ1"/>
<dbReference type="SUPFAM" id="SSF53649">
    <property type="entry name" value="Alkaline phosphatase-like"/>
    <property type="match status" value="1"/>
</dbReference>
<feature type="domain" description="Sulfatase N-terminal" evidence="7">
    <location>
        <begin position="170"/>
        <end position="474"/>
    </location>
</feature>
<dbReference type="Proteomes" id="UP000593915">
    <property type="component" value="Chromosome"/>
</dbReference>
<reference evidence="8 9" key="1">
    <citation type="submission" date="2020-09" db="EMBL/GenBank/DDBJ databases">
        <title>Characterization of Treponema spp. from bovine digital dermatitis in Korea.</title>
        <authorList>
            <person name="Espiritu H.M."/>
            <person name="Cho Y.I."/>
            <person name="Mamuad L."/>
        </authorList>
    </citation>
    <scope>NUCLEOTIDE SEQUENCE [LARGE SCALE GENOMIC DNA]</scope>
    <source>
        <strain evidence="8 9">KS1</strain>
    </source>
</reference>
<dbReference type="InterPro" id="IPR000917">
    <property type="entry name" value="Sulfatase_N"/>
</dbReference>
<dbReference type="CDD" id="cd16015">
    <property type="entry name" value="LTA_synthase"/>
    <property type="match status" value="1"/>
</dbReference>
<dbReference type="PANTHER" id="PTHR47371:SF3">
    <property type="entry name" value="PHOSPHOGLYCEROL TRANSFERASE I"/>
    <property type="match status" value="1"/>
</dbReference>
<dbReference type="Gene3D" id="3.40.720.10">
    <property type="entry name" value="Alkaline Phosphatase, subunit A"/>
    <property type="match status" value="1"/>
</dbReference>
<keyword evidence="5 6" id="KW-0472">Membrane</keyword>
<dbReference type="PANTHER" id="PTHR47371">
    <property type="entry name" value="LIPOTEICHOIC ACID SYNTHASE"/>
    <property type="match status" value="1"/>
</dbReference>
<evidence type="ECO:0000313" key="8">
    <source>
        <dbReference type="EMBL" id="QOW60067.1"/>
    </source>
</evidence>
<evidence type="ECO:0000259" key="7">
    <source>
        <dbReference type="Pfam" id="PF00884"/>
    </source>
</evidence>
<feature type="transmembrane region" description="Helical" evidence="6">
    <location>
        <begin position="20"/>
        <end position="46"/>
    </location>
</feature>
<accession>A0A7S7AVQ1</accession>
<keyword evidence="4 6" id="KW-1133">Transmembrane helix</keyword>
<dbReference type="InterPro" id="IPR050448">
    <property type="entry name" value="OpgB/LTA_synthase_biosynth"/>
</dbReference>
<evidence type="ECO:0000313" key="9">
    <source>
        <dbReference type="Proteomes" id="UP000593915"/>
    </source>
</evidence>
<evidence type="ECO:0000256" key="2">
    <source>
        <dbReference type="ARBA" id="ARBA00022475"/>
    </source>
</evidence>
<feature type="transmembrane region" description="Helical" evidence="6">
    <location>
        <begin position="110"/>
        <end position="129"/>
    </location>
</feature>
<keyword evidence="3 6" id="KW-0812">Transmembrane</keyword>
<dbReference type="InterPro" id="IPR017850">
    <property type="entry name" value="Alkaline_phosphatase_core_sf"/>
</dbReference>
<evidence type="ECO:0000256" key="3">
    <source>
        <dbReference type="ARBA" id="ARBA00022692"/>
    </source>
</evidence>